<dbReference type="InterPro" id="IPR027417">
    <property type="entry name" value="P-loop_NTPase"/>
</dbReference>
<feature type="compositionally biased region" description="Polar residues" evidence="1">
    <location>
        <begin position="73"/>
        <end position="90"/>
    </location>
</feature>
<dbReference type="AlphaFoldDB" id="A0A8T8SXI6"/>
<keyword evidence="2" id="KW-1133">Transmembrane helix</keyword>
<feature type="compositionally biased region" description="Low complexity" evidence="1">
    <location>
        <begin position="104"/>
        <end position="114"/>
    </location>
</feature>
<evidence type="ECO:0000313" key="4">
    <source>
        <dbReference type="EMBL" id="KAE8250250.1"/>
    </source>
</evidence>
<dbReference type="Pfam" id="PF24913">
    <property type="entry name" value="WHD_AAA_fung"/>
    <property type="match status" value="1"/>
</dbReference>
<name>A0A8T8SXI6_9BASI</name>
<evidence type="ECO:0000256" key="1">
    <source>
        <dbReference type="SAM" id="MobiDB-lite"/>
    </source>
</evidence>
<accession>A0A8T8SXI6</accession>
<evidence type="ECO:0000256" key="2">
    <source>
        <dbReference type="SAM" id="Phobius"/>
    </source>
</evidence>
<evidence type="ECO:0000313" key="5">
    <source>
        <dbReference type="Proteomes" id="UP000077521"/>
    </source>
</evidence>
<reference evidence="4" key="1">
    <citation type="submission" date="2016-04" db="EMBL/GenBank/DDBJ databases">
        <authorList>
            <person name="Nguyen H.D."/>
            <person name="Samba Siva P."/>
            <person name="Cullis J."/>
            <person name="Levesque C.A."/>
            <person name="Hambleton S."/>
        </authorList>
    </citation>
    <scope>NUCLEOTIDE SEQUENCE</scope>
    <source>
        <strain evidence="4">DAOMC 236416</strain>
    </source>
</reference>
<dbReference type="PANTHER" id="PTHR36168:SF1">
    <property type="entry name" value="ORC1-LIKE AAA ATPASE DOMAIN-CONTAINING PROTEIN"/>
    <property type="match status" value="1"/>
</dbReference>
<keyword evidence="5" id="KW-1185">Reference proteome</keyword>
<organism evidence="4 5">
    <name type="scientific">Tilletia indica</name>
    <dbReference type="NCBI Taxonomy" id="43049"/>
    <lineage>
        <taxon>Eukaryota</taxon>
        <taxon>Fungi</taxon>
        <taxon>Dikarya</taxon>
        <taxon>Basidiomycota</taxon>
        <taxon>Ustilaginomycotina</taxon>
        <taxon>Exobasidiomycetes</taxon>
        <taxon>Tilletiales</taxon>
        <taxon>Tilletiaceae</taxon>
        <taxon>Tilletia</taxon>
    </lineage>
</organism>
<dbReference type="Proteomes" id="UP000077521">
    <property type="component" value="Unassembled WGS sequence"/>
</dbReference>
<feature type="region of interest" description="Disordered" evidence="1">
    <location>
        <begin position="72"/>
        <end position="140"/>
    </location>
</feature>
<feature type="domain" description="AAA protein C-terminal winged helix" evidence="3">
    <location>
        <begin position="461"/>
        <end position="622"/>
    </location>
</feature>
<dbReference type="SUPFAM" id="SSF52540">
    <property type="entry name" value="P-loop containing nucleoside triphosphate hydrolases"/>
    <property type="match status" value="1"/>
</dbReference>
<feature type="transmembrane region" description="Helical" evidence="2">
    <location>
        <begin position="155"/>
        <end position="175"/>
    </location>
</feature>
<dbReference type="InterPro" id="IPR056808">
    <property type="entry name" value="HTH_AAA"/>
</dbReference>
<protein>
    <recommendedName>
        <fullName evidence="3">AAA protein C-terminal winged helix domain-containing protein</fullName>
    </recommendedName>
</protein>
<gene>
    <name evidence="4" type="ORF">A4X13_0g4868</name>
</gene>
<dbReference type="PANTHER" id="PTHR36168">
    <property type="entry name" value="CHROMOSOME 1, WHOLE GENOME SHOTGUN SEQUENCE"/>
    <property type="match status" value="1"/>
</dbReference>
<dbReference type="EMBL" id="LWDF02000340">
    <property type="protein sequence ID" value="KAE8250250.1"/>
    <property type="molecule type" value="Genomic_DNA"/>
</dbReference>
<sequence length="674" mass="75778">MRDIFPLRIKLLLESGGEGLLSANLGADLTVKGDGRWLRAKLRKRFQRQRPLTKDPLMEMWTRSLARFVGTSARRTSGGSPLQGQTNSRLPRSVTGEASHDSISAQQRRGFQRSSRSRAQEHAGHQHRAGSRSGPEGDGKSAPFAFFNSTGFETAMGASVGVLLLGCGSLVYMSWYKKRVIKKMIQAFDPDFDPVIYLAQQGIEVAKVHHTPERTEYEVIRSIISGNEAGHYYLILGAKGSGKTSMIIDAMGEIQADGCAYFDAHSDPAITVDRFSESINFAMNRDYLGNLLGLTDLSGMNSFQMLERALHKLESALIQRKQKVGKPAVMVINNAHLLRDEDGEKLLTVFQQRAEKWASAGVATFVFVSQDYIVYDILRRNSNRMDTLTVKDLSRDQAFDVLRGCRKHYFPNEGPLPNEVLEEVYKVAGGRVNLLNKLARRTDMLKATNQLIEDDMQWLLSKTGIIVDHDDDVMDEQKWATCSWLLFTELAQRHAAFEDAAVDLANSKNVSVEAIEESEQEEAVYEAADIVEASADPTRDVILKDGEDILPAVSLTWGEARQVMTRPDYILELDRLNMIHIDRHHRIYADNMALLRAMRRVTETEGFAEKLESVMDRVAAIESLGRTRELVWKEQVDGGKFLIKKDGKGREMEGWYLLGGDERLGREEEADDDR</sequence>
<evidence type="ECO:0000259" key="3">
    <source>
        <dbReference type="Pfam" id="PF24913"/>
    </source>
</evidence>
<keyword evidence="2" id="KW-0812">Transmembrane</keyword>
<reference evidence="4" key="2">
    <citation type="journal article" date="2019" name="IMA Fungus">
        <title>Genome sequencing and comparison of five Tilletia species to identify candidate genes for the detection of regulated species infecting wheat.</title>
        <authorList>
            <person name="Nguyen H.D.T."/>
            <person name="Sultana T."/>
            <person name="Kesanakurti P."/>
            <person name="Hambleton S."/>
        </authorList>
    </citation>
    <scope>NUCLEOTIDE SEQUENCE</scope>
    <source>
        <strain evidence="4">DAOMC 236416</strain>
    </source>
</reference>
<dbReference type="Gene3D" id="3.40.50.300">
    <property type="entry name" value="P-loop containing nucleotide triphosphate hydrolases"/>
    <property type="match status" value="1"/>
</dbReference>
<keyword evidence="2" id="KW-0472">Membrane</keyword>
<comment type="caution">
    <text evidence="4">The sequence shown here is derived from an EMBL/GenBank/DDBJ whole genome shotgun (WGS) entry which is preliminary data.</text>
</comment>
<proteinExistence type="predicted"/>